<sequence>MFDSTPPLPNIIPFPLEWLAANDTPEFRAACRELTATSGLNPLFLQYGTNLLALTGPRPNWTDFPFKSYEIPPPLEETTLPEEAVFLDQLNKHGNTLLFTVRIGDEVHLLKIFADRTILHWPNRTHRYDRTRPLFVEYDPFEAEKDAYAHLLHHGVCAKGIVPHCFGHLQLGRARMEEILALPGISWECEVELRRRKRPLDALLLQYFPDARRLTQDDATEKLAETAMRALWQVHAAYVQHGDIAPRNILVRPDGRVVLVDFNRARLPCGVAPCAKEDLLGELSEMWTLFYQQYLPNKRIGWVPPQPVEFEGLADEADDWSDCGIVLHFYLAKSRYGLHERYLQRINIFNKDASLLDAREISAQRANIQRDSALSLRLPLYRTDISHFKGTCQAAYP</sequence>
<dbReference type="InterPro" id="IPR052396">
    <property type="entry name" value="Meiotic_Drive_Suppr_Kinase"/>
</dbReference>
<evidence type="ECO:0000313" key="2">
    <source>
        <dbReference type="Proteomes" id="UP000703269"/>
    </source>
</evidence>
<dbReference type="OrthoDB" id="2744451at2759"/>
<dbReference type="EMBL" id="BPQB01000037">
    <property type="protein sequence ID" value="GJE94146.1"/>
    <property type="molecule type" value="Genomic_DNA"/>
</dbReference>
<dbReference type="Proteomes" id="UP000703269">
    <property type="component" value="Unassembled WGS sequence"/>
</dbReference>
<dbReference type="PANTHER" id="PTHR37171:SF1">
    <property type="entry name" value="SERINE_THREONINE-PROTEIN KINASE YRZF-RELATED"/>
    <property type="match status" value="1"/>
</dbReference>
<dbReference type="AlphaFoldDB" id="A0A9P3GFT8"/>
<name>A0A9P3GFT8_9APHY</name>
<evidence type="ECO:0000313" key="1">
    <source>
        <dbReference type="EMBL" id="GJE94146.1"/>
    </source>
</evidence>
<accession>A0A9P3GFT8</accession>
<dbReference type="Gene3D" id="1.10.510.10">
    <property type="entry name" value="Transferase(Phosphotransferase) domain 1"/>
    <property type="match status" value="1"/>
</dbReference>
<protein>
    <submittedName>
        <fullName evidence="1">Uncharacterized protein</fullName>
    </submittedName>
</protein>
<dbReference type="GO" id="GO:0004672">
    <property type="term" value="F:protein kinase activity"/>
    <property type="evidence" value="ECO:0007669"/>
    <property type="project" value="InterPro"/>
</dbReference>
<dbReference type="SUPFAM" id="SSF56112">
    <property type="entry name" value="Protein kinase-like (PK-like)"/>
    <property type="match status" value="1"/>
</dbReference>
<proteinExistence type="predicted"/>
<organism evidence="1 2">
    <name type="scientific">Phanerochaete sordida</name>
    <dbReference type="NCBI Taxonomy" id="48140"/>
    <lineage>
        <taxon>Eukaryota</taxon>
        <taxon>Fungi</taxon>
        <taxon>Dikarya</taxon>
        <taxon>Basidiomycota</taxon>
        <taxon>Agaricomycotina</taxon>
        <taxon>Agaricomycetes</taxon>
        <taxon>Polyporales</taxon>
        <taxon>Phanerochaetaceae</taxon>
        <taxon>Phanerochaete</taxon>
    </lineage>
</organism>
<dbReference type="InterPro" id="IPR011009">
    <property type="entry name" value="Kinase-like_dom_sf"/>
</dbReference>
<dbReference type="PROSITE" id="PS00109">
    <property type="entry name" value="PROTEIN_KINASE_TYR"/>
    <property type="match status" value="1"/>
</dbReference>
<dbReference type="InterPro" id="IPR008266">
    <property type="entry name" value="Tyr_kinase_AS"/>
</dbReference>
<keyword evidence="2" id="KW-1185">Reference proteome</keyword>
<gene>
    <name evidence="1" type="ORF">PsYK624_103140</name>
</gene>
<dbReference type="Pfam" id="PF06293">
    <property type="entry name" value="Kdo"/>
    <property type="match status" value="1"/>
</dbReference>
<dbReference type="PANTHER" id="PTHR37171">
    <property type="entry name" value="SERINE/THREONINE-PROTEIN KINASE YRZF-RELATED"/>
    <property type="match status" value="1"/>
</dbReference>
<comment type="caution">
    <text evidence="1">The sequence shown here is derived from an EMBL/GenBank/DDBJ whole genome shotgun (WGS) entry which is preliminary data.</text>
</comment>
<reference evidence="1 2" key="1">
    <citation type="submission" date="2021-08" db="EMBL/GenBank/DDBJ databases">
        <title>Draft Genome Sequence of Phanerochaete sordida strain YK-624.</title>
        <authorList>
            <person name="Mori T."/>
            <person name="Dohra H."/>
            <person name="Suzuki T."/>
            <person name="Kawagishi H."/>
            <person name="Hirai H."/>
        </authorList>
    </citation>
    <scope>NUCLEOTIDE SEQUENCE [LARGE SCALE GENOMIC DNA]</scope>
    <source>
        <strain evidence="1 2">YK-624</strain>
    </source>
</reference>